<feature type="domain" description="G-protein coupled receptors family 1 profile" evidence="6">
    <location>
        <begin position="53"/>
        <end position="307"/>
    </location>
</feature>
<evidence type="ECO:0000256" key="3">
    <source>
        <dbReference type="ARBA" id="ARBA00022989"/>
    </source>
</evidence>
<accession>A0AAE1CYN5</accession>
<dbReference type="AlphaFoldDB" id="A0AAE1CYN5"/>
<dbReference type="GO" id="GO:0016020">
    <property type="term" value="C:membrane"/>
    <property type="evidence" value="ECO:0007669"/>
    <property type="project" value="UniProtKB-SubCell"/>
</dbReference>
<protein>
    <recommendedName>
        <fullName evidence="6">G-protein coupled receptors family 1 profile domain-containing protein</fullName>
    </recommendedName>
</protein>
<dbReference type="PANTHER" id="PTHR46641">
    <property type="entry name" value="FMRFAMIDE RECEPTOR-RELATED"/>
    <property type="match status" value="1"/>
</dbReference>
<feature type="transmembrane region" description="Helical" evidence="5">
    <location>
        <begin position="247"/>
        <end position="270"/>
    </location>
</feature>
<keyword evidence="2 5" id="KW-0812">Transmembrane</keyword>
<organism evidence="7 8">
    <name type="scientific">Elysia crispata</name>
    <name type="common">lettuce slug</name>
    <dbReference type="NCBI Taxonomy" id="231223"/>
    <lineage>
        <taxon>Eukaryota</taxon>
        <taxon>Metazoa</taxon>
        <taxon>Spiralia</taxon>
        <taxon>Lophotrochozoa</taxon>
        <taxon>Mollusca</taxon>
        <taxon>Gastropoda</taxon>
        <taxon>Heterobranchia</taxon>
        <taxon>Euthyneura</taxon>
        <taxon>Panpulmonata</taxon>
        <taxon>Sacoglossa</taxon>
        <taxon>Placobranchoidea</taxon>
        <taxon>Plakobranchidae</taxon>
        <taxon>Elysia</taxon>
    </lineage>
</organism>
<dbReference type="PRINTS" id="PR00237">
    <property type="entry name" value="GPCRRHODOPSN"/>
</dbReference>
<evidence type="ECO:0000259" key="6">
    <source>
        <dbReference type="PROSITE" id="PS50262"/>
    </source>
</evidence>
<feature type="transmembrane region" description="Helical" evidence="5">
    <location>
        <begin position="72"/>
        <end position="91"/>
    </location>
</feature>
<evidence type="ECO:0000256" key="1">
    <source>
        <dbReference type="ARBA" id="ARBA00004370"/>
    </source>
</evidence>
<keyword evidence="3 5" id="KW-1133">Transmembrane helix</keyword>
<name>A0AAE1CYN5_9GAST</name>
<dbReference type="GO" id="GO:0004930">
    <property type="term" value="F:G protein-coupled receptor activity"/>
    <property type="evidence" value="ECO:0007669"/>
    <property type="project" value="InterPro"/>
</dbReference>
<dbReference type="InterPro" id="IPR052954">
    <property type="entry name" value="GPCR-Ligand_Int"/>
</dbReference>
<feature type="transmembrane region" description="Helical" evidence="5">
    <location>
        <begin position="156"/>
        <end position="176"/>
    </location>
</feature>
<feature type="transmembrane region" description="Helical" evidence="5">
    <location>
        <begin position="40"/>
        <end position="60"/>
    </location>
</feature>
<evidence type="ECO:0000256" key="4">
    <source>
        <dbReference type="ARBA" id="ARBA00023136"/>
    </source>
</evidence>
<keyword evidence="8" id="KW-1185">Reference proteome</keyword>
<comment type="subcellular location">
    <subcellularLocation>
        <location evidence="1">Membrane</location>
    </subcellularLocation>
</comment>
<evidence type="ECO:0000256" key="2">
    <source>
        <dbReference type="ARBA" id="ARBA00022692"/>
    </source>
</evidence>
<feature type="transmembrane region" description="Helical" evidence="5">
    <location>
        <begin position="191"/>
        <end position="217"/>
    </location>
</feature>
<evidence type="ECO:0000256" key="5">
    <source>
        <dbReference type="SAM" id="Phobius"/>
    </source>
</evidence>
<dbReference type="EMBL" id="JAWDGP010006229">
    <property type="protein sequence ID" value="KAK3745308.1"/>
    <property type="molecule type" value="Genomic_DNA"/>
</dbReference>
<dbReference type="InterPro" id="IPR000276">
    <property type="entry name" value="GPCR_Rhodpsn"/>
</dbReference>
<feature type="transmembrane region" description="Helical" evidence="5">
    <location>
        <begin position="111"/>
        <end position="135"/>
    </location>
</feature>
<evidence type="ECO:0000313" key="7">
    <source>
        <dbReference type="EMBL" id="KAK3745308.1"/>
    </source>
</evidence>
<gene>
    <name evidence="7" type="ORF">RRG08_014456</name>
</gene>
<dbReference type="PROSITE" id="PS50262">
    <property type="entry name" value="G_PROTEIN_RECEP_F1_2"/>
    <property type="match status" value="1"/>
</dbReference>
<dbReference type="Gene3D" id="1.20.1070.10">
    <property type="entry name" value="Rhodopsin 7-helix transmembrane proteins"/>
    <property type="match status" value="1"/>
</dbReference>
<dbReference type="PANTHER" id="PTHR46641:SF2">
    <property type="entry name" value="FMRFAMIDE RECEPTOR"/>
    <property type="match status" value="1"/>
</dbReference>
<evidence type="ECO:0000313" key="8">
    <source>
        <dbReference type="Proteomes" id="UP001283361"/>
    </source>
</evidence>
<dbReference type="Proteomes" id="UP001283361">
    <property type="component" value="Unassembled WGS sequence"/>
</dbReference>
<sequence length="332" mass="37551">MSPRCEPPVMVYGNTTGSGAFVEPLVSVAVMDMFSLVNDFFLCSFISCFGIFTNTANIIVYSRMGLSESSNINFLALSVLDFLVSFITFFLKFMYSPILRDLSTGPTTSMIAASLSPAMLCVVGASAMMTALISTERFLCVVFPLKVRTFLTPRRVKYFILTVMAYIAAFMAVFYIDIGAPFDEQIEKIGFYYFCFFAVPSTTCFFIVVVTTILLVVRLRRNLEWRKQTASQSESSSSKENRVARTIIAISTIFIICFFPNVLNLFVQIIHPPFRYMDPYLGTLTVVMFTFSGVFQAISSSINIFFYYKMSSKFKRVFSETFLCYDNTSNNK</sequence>
<feature type="transmembrane region" description="Helical" evidence="5">
    <location>
        <begin position="282"/>
        <end position="308"/>
    </location>
</feature>
<keyword evidence="4 5" id="KW-0472">Membrane</keyword>
<dbReference type="InterPro" id="IPR017452">
    <property type="entry name" value="GPCR_Rhodpsn_7TM"/>
</dbReference>
<proteinExistence type="predicted"/>
<dbReference type="SUPFAM" id="SSF81321">
    <property type="entry name" value="Family A G protein-coupled receptor-like"/>
    <property type="match status" value="1"/>
</dbReference>
<comment type="caution">
    <text evidence="7">The sequence shown here is derived from an EMBL/GenBank/DDBJ whole genome shotgun (WGS) entry which is preliminary data.</text>
</comment>
<dbReference type="Pfam" id="PF00001">
    <property type="entry name" value="7tm_1"/>
    <property type="match status" value="1"/>
</dbReference>
<reference evidence="7" key="1">
    <citation type="journal article" date="2023" name="G3 (Bethesda)">
        <title>A reference genome for the long-term kleptoplast-retaining sea slug Elysia crispata morphotype clarki.</title>
        <authorList>
            <person name="Eastman K.E."/>
            <person name="Pendleton A.L."/>
            <person name="Shaikh M.A."/>
            <person name="Suttiyut T."/>
            <person name="Ogas R."/>
            <person name="Tomko P."/>
            <person name="Gavelis G."/>
            <person name="Widhalm J.R."/>
            <person name="Wisecaver J.H."/>
        </authorList>
    </citation>
    <scope>NUCLEOTIDE SEQUENCE</scope>
    <source>
        <strain evidence="7">ECLA1</strain>
    </source>
</reference>